<dbReference type="AlphaFoldDB" id="A0A017T271"/>
<dbReference type="InterPro" id="IPR018752">
    <property type="entry name" value="DabA"/>
</dbReference>
<dbReference type="OrthoDB" id="9805101at2"/>
<evidence type="ECO:0000256" key="6">
    <source>
        <dbReference type="HAMAP-Rule" id="MF_01871"/>
    </source>
</evidence>
<keyword evidence="1 6" id="KW-0813">Transport</keyword>
<proteinExistence type="inferred from homology"/>
<evidence type="ECO:0000313" key="9">
    <source>
        <dbReference type="Proteomes" id="UP000019678"/>
    </source>
</evidence>
<feature type="compositionally biased region" description="Basic and acidic residues" evidence="7">
    <location>
        <begin position="992"/>
        <end position="1001"/>
    </location>
</feature>
<comment type="cofactor">
    <cofactor evidence="6">
        <name>Zn(2+)</name>
        <dbReference type="ChEBI" id="CHEBI:29105"/>
    </cofactor>
</comment>
<evidence type="ECO:0000256" key="4">
    <source>
        <dbReference type="ARBA" id="ARBA00022833"/>
    </source>
</evidence>
<evidence type="ECO:0000256" key="2">
    <source>
        <dbReference type="ARBA" id="ARBA00022475"/>
    </source>
</evidence>
<keyword evidence="8" id="KW-0830">Ubiquinone</keyword>
<comment type="subcellular location">
    <subcellularLocation>
        <location evidence="6">Cell membrane</location>
        <topology evidence="6">Peripheral membrane protein</topology>
    </subcellularLocation>
</comment>
<feature type="binding site" evidence="6">
    <location>
        <position position="460"/>
    </location>
    <ligand>
        <name>Zn(2+)</name>
        <dbReference type="ChEBI" id="CHEBI:29105"/>
    </ligand>
</feature>
<comment type="similarity">
    <text evidence="6">Belongs to the inorganic carbon transporter (TC 9.A.2) DabA family.</text>
</comment>
<evidence type="ECO:0000256" key="5">
    <source>
        <dbReference type="ARBA" id="ARBA00023136"/>
    </source>
</evidence>
<comment type="function">
    <text evidence="6">Part of an energy-coupled inorganic carbon pump.</text>
</comment>
<evidence type="ECO:0000256" key="1">
    <source>
        <dbReference type="ARBA" id="ARBA00022448"/>
    </source>
</evidence>
<feature type="binding site" evidence="6">
    <location>
        <position position="656"/>
    </location>
    <ligand>
        <name>Zn(2+)</name>
        <dbReference type="ChEBI" id="CHEBI:29105"/>
    </ligand>
</feature>
<dbReference type="Pfam" id="PF10070">
    <property type="entry name" value="DabA"/>
    <property type="match status" value="1"/>
</dbReference>
<protein>
    <recommendedName>
        <fullName evidence="6">Probable inorganic carbon transporter subunit DabA</fullName>
    </recommendedName>
</protein>
<organism evidence="8 9">
    <name type="scientific">Chondromyces apiculatus DSM 436</name>
    <dbReference type="NCBI Taxonomy" id="1192034"/>
    <lineage>
        <taxon>Bacteria</taxon>
        <taxon>Pseudomonadati</taxon>
        <taxon>Myxococcota</taxon>
        <taxon>Polyangia</taxon>
        <taxon>Polyangiales</taxon>
        <taxon>Polyangiaceae</taxon>
        <taxon>Chondromyces</taxon>
    </lineage>
</organism>
<dbReference type="EMBL" id="ASRX01000053">
    <property type="protein sequence ID" value="EYF02945.1"/>
    <property type="molecule type" value="Genomic_DNA"/>
</dbReference>
<reference evidence="8 9" key="1">
    <citation type="submission" date="2013-05" db="EMBL/GenBank/DDBJ databases">
        <title>Genome assembly of Chondromyces apiculatus DSM 436.</title>
        <authorList>
            <person name="Sharma G."/>
            <person name="Khatri I."/>
            <person name="Kaur C."/>
            <person name="Mayilraj S."/>
            <person name="Subramanian S."/>
        </authorList>
    </citation>
    <scope>NUCLEOTIDE SEQUENCE [LARGE SCALE GENOMIC DNA]</scope>
    <source>
        <strain evidence="8 9">DSM 436</strain>
    </source>
</reference>
<name>A0A017T271_9BACT</name>
<keyword evidence="3 6" id="KW-0479">Metal-binding</keyword>
<feature type="binding site" evidence="6">
    <location>
        <position position="458"/>
    </location>
    <ligand>
        <name>Zn(2+)</name>
        <dbReference type="ChEBI" id="CHEBI:29105"/>
    </ligand>
</feature>
<evidence type="ECO:0000256" key="7">
    <source>
        <dbReference type="SAM" id="MobiDB-lite"/>
    </source>
</evidence>
<sequence>MSHDHGPERHAEATPEARLRALLDHAAHLLPAQGPIGVFIHHNTLHAFQHLPFHEAVAAASATFGAEGYLAEAEYRAFLGTGRITEEDLAAALDDHHRRESPERLAESRGPFTRASIERVALRHSLRTVSEAALVWRMAEQGKRGFSDEARALWDACRALPLPPAPPTELSLVDRVGLDRTHRDLLLAVTGEDAAEMIGSFLVRLLSAYLDEGVAHWAMPDRDKGLFQAFAAMTREAPPAAAFLRELPAEFGRIARAKLTPASIVLSALETLGVSEAHREAYLTQILLEMPGWAGMIHRLEHTPGDRAPTAPPASLTEYLAVRLTLWQLALRDIARQRLGYEGPLAGLVDHVRRSQRPSSPPAQAMDRSADHERPYLLFQLAQAAGVEAAQVKLLSESDRLWVLGVLEAFDETTRRRVWHEAYERHHRHEVMHALAVNLRRPVAARRVAEPALQVICCMDDRSCGLRRHLEELSPRNETFGIAGFFGVPIRYRGLDDPGFAALCPLGAEPAYEVVERPVEEAHGTQRRGRRRRWARLLHALRHGTNTMTRGMLLTPTLGVFSLFPLVGRVLMPRTAGKLRAAVGRRLLPLPATHLHSPGEGDLGAGLRVLTAAEKAGRVGAALENMGLVKSFAPLVVVLGHGSRSTNNPHQSAYDCGACGGRLGEPNARLFAEMANDPETRALLRQRGIDIPETTWFVGGLHNTTTDGITLSDTHRAPPSHAKVLAAARATLDEARKLHAHERCRRFASAPKSLTPEAALAHVETRAEDLSQARPELGHVTNAVCVIGRREMTRGLFLDRRAFLISYDPTLDVEGRILERIVAAAGPVGAGINLEYYFSRVDNAHYGCGTKLPHNLVSLLGVMEGGAGDLRTGLPKQMIEIHEPVRLLLVLETTPEVAVGICERQPVVRELVVNGWVQVVCVDPDTGRMMHFKDGGFTSLVPPGGPLPEVARSVDWYAGKSDFVAPALIRAASAEIVRLDDPPRPPRPPRTAQEEVAHVAA</sequence>
<keyword evidence="2 6" id="KW-1003">Cell membrane</keyword>
<dbReference type="GO" id="GO:0008270">
    <property type="term" value="F:zinc ion binding"/>
    <property type="evidence" value="ECO:0007669"/>
    <property type="project" value="UniProtKB-UniRule"/>
</dbReference>
<dbReference type="eggNOG" id="COG3002">
    <property type="taxonomic scope" value="Bacteria"/>
</dbReference>
<keyword evidence="8" id="KW-0812">Transmembrane</keyword>
<accession>A0A017T271</accession>
<feature type="region of interest" description="Disordered" evidence="7">
    <location>
        <begin position="979"/>
        <end position="1001"/>
    </location>
</feature>
<gene>
    <name evidence="6" type="primary">dabA</name>
    <name evidence="8" type="ORF">CAP_6368</name>
</gene>
<keyword evidence="4 6" id="KW-0862">Zinc</keyword>
<dbReference type="HAMAP" id="MF_01871">
    <property type="entry name" value="DabA"/>
    <property type="match status" value="1"/>
</dbReference>
<feature type="binding site" evidence="6">
    <location>
        <position position="641"/>
    </location>
    <ligand>
        <name>Zn(2+)</name>
        <dbReference type="ChEBI" id="CHEBI:29105"/>
    </ligand>
</feature>
<dbReference type="PANTHER" id="PTHR38344:SF1">
    <property type="entry name" value="INORGANIC CARBON TRANSPORTER SUBUNIT DABA-RELATED"/>
    <property type="match status" value="1"/>
</dbReference>
<comment type="subunit">
    <text evidence="6">Forms a complex with DabB.</text>
</comment>
<keyword evidence="5 6" id="KW-0472">Membrane</keyword>
<dbReference type="RefSeq" id="WP_063748769.1">
    <property type="nucleotide sequence ID" value="NZ_ASRX01000053.1"/>
</dbReference>
<dbReference type="PANTHER" id="PTHR38344">
    <property type="entry name" value="UPF0753 PROTEIN AQ_863"/>
    <property type="match status" value="1"/>
</dbReference>
<keyword evidence="9" id="KW-1185">Reference proteome</keyword>
<dbReference type="STRING" id="1192034.CAP_6368"/>
<dbReference type="Proteomes" id="UP000019678">
    <property type="component" value="Unassembled WGS sequence"/>
</dbReference>
<evidence type="ECO:0000256" key="3">
    <source>
        <dbReference type="ARBA" id="ARBA00022723"/>
    </source>
</evidence>
<evidence type="ECO:0000313" key="8">
    <source>
        <dbReference type="EMBL" id="EYF02945.1"/>
    </source>
</evidence>
<dbReference type="GO" id="GO:0005886">
    <property type="term" value="C:plasma membrane"/>
    <property type="evidence" value="ECO:0007669"/>
    <property type="project" value="UniProtKB-SubCell"/>
</dbReference>
<comment type="caution">
    <text evidence="8">The sequence shown here is derived from an EMBL/GenBank/DDBJ whole genome shotgun (WGS) entry which is preliminary data.</text>
</comment>